<evidence type="ECO:0000259" key="8">
    <source>
        <dbReference type="Pfam" id="PF14693"/>
    </source>
</evidence>
<dbReference type="HAMAP" id="MF_01334">
    <property type="entry name" value="Ribosomal_bL25_CTC"/>
    <property type="match status" value="1"/>
</dbReference>
<evidence type="ECO:0000256" key="4">
    <source>
        <dbReference type="ARBA" id="ARBA00023274"/>
    </source>
</evidence>
<keyword evidence="10" id="KW-1185">Reference proteome</keyword>
<protein>
    <recommendedName>
        <fullName evidence="5">Large ribosomal subunit protein bL25</fullName>
    </recommendedName>
    <alternativeName>
        <fullName evidence="5">General stress protein CTC</fullName>
    </alternativeName>
</protein>
<dbReference type="InterPro" id="IPR029751">
    <property type="entry name" value="Ribosomal_L25_dom"/>
</dbReference>
<dbReference type="CDD" id="cd00495">
    <property type="entry name" value="Ribosomal_L25_TL5_CTC"/>
    <property type="match status" value="1"/>
</dbReference>
<dbReference type="eggNOG" id="COG1825">
    <property type="taxonomic scope" value="Bacteria"/>
</dbReference>
<dbReference type="InterPro" id="IPR020930">
    <property type="entry name" value="Ribosomal_uL5_bac-type"/>
</dbReference>
<feature type="compositionally biased region" description="Acidic residues" evidence="6">
    <location>
        <begin position="190"/>
        <end position="204"/>
    </location>
</feature>
<dbReference type="EMBL" id="AAWS01000107">
    <property type="protein sequence ID" value="EAY23848.1"/>
    <property type="molecule type" value="Genomic_DNA"/>
</dbReference>
<evidence type="ECO:0000256" key="5">
    <source>
        <dbReference type="HAMAP-Rule" id="MF_01334"/>
    </source>
</evidence>
<dbReference type="InterPro" id="IPR001021">
    <property type="entry name" value="Ribosomal_bL25_long"/>
</dbReference>
<dbReference type="PANTHER" id="PTHR33284:SF1">
    <property type="entry name" value="RIBOSOMAL PROTEIN L25_GLN-TRNA SYNTHETASE, ANTI-CODON-BINDING DOMAIN-CONTAINING PROTEIN"/>
    <property type="match status" value="1"/>
</dbReference>
<dbReference type="Gene3D" id="2.170.120.20">
    <property type="entry name" value="Ribosomal protein L25, beta domain"/>
    <property type="match status" value="1"/>
</dbReference>
<organism evidence="9 10">
    <name type="scientific">Microscilla marina ATCC 23134</name>
    <dbReference type="NCBI Taxonomy" id="313606"/>
    <lineage>
        <taxon>Bacteria</taxon>
        <taxon>Pseudomonadati</taxon>
        <taxon>Bacteroidota</taxon>
        <taxon>Cytophagia</taxon>
        <taxon>Cytophagales</taxon>
        <taxon>Microscillaceae</taxon>
        <taxon>Microscilla</taxon>
    </lineage>
</organism>
<evidence type="ECO:0000256" key="3">
    <source>
        <dbReference type="ARBA" id="ARBA00022980"/>
    </source>
</evidence>
<dbReference type="Pfam" id="PF14693">
    <property type="entry name" value="Ribosomal_TL5_C"/>
    <property type="match status" value="1"/>
</dbReference>
<proteinExistence type="inferred from homology"/>
<keyword evidence="4 5" id="KW-0687">Ribonucleoprotein</keyword>
<evidence type="ECO:0000256" key="2">
    <source>
        <dbReference type="ARBA" id="ARBA00022884"/>
    </source>
</evidence>
<dbReference type="InterPro" id="IPR020057">
    <property type="entry name" value="Ribosomal_bL25_b-dom"/>
</dbReference>
<keyword evidence="2 5" id="KW-0694">RNA-binding</keyword>
<feature type="domain" description="Large ribosomal subunit protein bL25 L25" evidence="7">
    <location>
        <begin position="10"/>
        <end position="90"/>
    </location>
</feature>
<evidence type="ECO:0000313" key="10">
    <source>
        <dbReference type="Proteomes" id="UP000004095"/>
    </source>
</evidence>
<gene>
    <name evidence="5" type="primary">rplY</name>
    <name evidence="5" type="synonym">ctc</name>
    <name evidence="9" type="ORF">M23134_06492</name>
</gene>
<dbReference type="AlphaFoldDB" id="A2A0I9"/>
<dbReference type="InterPro" id="IPR037121">
    <property type="entry name" value="Ribosomal_bL25_C"/>
</dbReference>
<accession>A2A0I9</accession>
<dbReference type="OrthoDB" id="9786489at2"/>
<dbReference type="NCBIfam" id="TIGR00731">
    <property type="entry name" value="bL25_bact_ctc"/>
    <property type="match status" value="1"/>
</dbReference>
<comment type="similarity">
    <text evidence="5">Belongs to the bacterial ribosomal protein bL25 family. CTC subfamily.</text>
</comment>
<evidence type="ECO:0000256" key="6">
    <source>
        <dbReference type="SAM" id="MobiDB-lite"/>
    </source>
</evidence>
<dbReference type="Gene3D" id="2.40.240.10">
    <property type="entry name" value="Ribosomal Protein L25, Chain P"/>
    <property type="match status" value="1"/>
</dbReference>
<dbReference type="RefSeq" id="WP_002706110.1">
    <property type="nucleotide sequence ID" value="NZ_AAWS01000107.1"/>
</dbReference>
<feature type="region of interest" description="Disordered" evidence="6">
    <location>
        <begin position="177"/>
        <end position="204"/>
    </location>
</feature>
<comment type="function">
    <text evidence="5">This is one of the proteins that binds to the 5S RNA in the ribosome where it forms part of the central protuberance.</text>
</comment>
<dbReference type="GO" id="GO:0006412">
    <property type="term" value="P:translation"/>
    <property type="evidence" value="ECO:0007669"/>
    <property type="project" value="UniProtKB-UniRule"/>
</dbReference>
<dbReference type="PANTHER" id="PTHR33284">
    <property type="entry name" value="RIBOSOMAL PROTEIN L25/GLN-TRNA SYNTHETASE, ANTI-CODON-BINDING DOMAIN-CONTAINING PROTEIN"/>
    <property type="match status" value="1"/>
</dbReference>
<dbReference type="Proteomes" id="UP000004095">
    <property type="component" value="Unassembled WGS sequence"/>
</dbReference>
<evidence type="ECO:0000313" key="9">
    <source>
        <dbReference type="EMBL" id="EAY23848.1"/>
    </source>
</evidence>
<sequence length="204" mass="22470">MKTLEIIGYHRANLGKKSSKDLRRDGNVPCVLYGGDKQVHFQSPMILFRDLVYTPNIHKVLLNVEGDKYECILQDIQFHPVSEIIMHADFLQISEDKAIKMDVPVKYVGTSPGVIGGGRLVSKLNKLKVSALPTKMPEFIEVDISELELGKSVKVGALSTTEFEILNSDRSPIASVELTRAQRGKQSGTEDGEEAEGGEEGDAE</sequence>
<dbReference type="NCBIfam" id="NF004132">
    <property type="entry name" value="PRK05618.2-2"/>
    <property type="match status" value="1"/>
</dbReference>
<dbReference type="Pfam" id="PF01386">
    <property type="entry name" value="Ribosomal_L25p"/>
    <property type="match status" value="1"/>
</dbReference>
<comment type="caution">
    <text evidence="9">The sequence shown here is derived from an EMBL/GenBank/DDBJ whole genome shotgun (WGS) entry which is preliminary data.</text>
</comment>
<evidence type="ECO:0000259" key="7">
    <source>
        <dbReference type="Pfam" id="PF01386"/>
    </source>
</evidence>
<comment type="subunit">
    <text evidence="5">Part of the 50S ribosomal subunit; part of the 5S rRNA/L5/L18/L25 subcomplex. Contacts the 5S rRNA. Binds to the 5S rRNA independently of L5 and L18.</text>
</comment>
<dbReference type="SUPFAM" id="SSF50715">
    <property type="entry name" value="Ribosomal protein L25-like"/>
    <property type="match status" value="1"/>
</dbReference>
<dbReference type="GO" id="GO:0022625">
    <property type="term" value="C:cytosolic large ribosomal subunit"/>
    <property type="evidence" value="ECO:0007669"/>
    <property type="project" value="TreeGrafter"/>
</dbReference>
<keyword evidence="1 5" id="KW-0699">rRNA-binding</keyword>
<dbReference type="InterPro" id="IPR011035">
    <property type="entry name" value="Ribosomal_bL25/Gln-tRNA_synth"/>
</dbReference>
<dbReference type="InterPro" id="IPR020056">
    <property type="entry name" value="Rbsml_bL25/Gln-tRNA_synth_N"/>
</dbReference>
<feature type="domain" description="Large ribosomal subunit protein bL25 beta" evidence="8">
    <location>
        <begin position="99"/>
        <end position="178"/>
    </location>
</feature>
<reference evidence="9 10" key="1">
    <citation type="submission" date="2007-01" db="EMBL/GenBank/DDBJ databases">
        <authorList>
            <person name="Haygood M."/>
            <person name="Podell S."/>
            <person name="Anderson C."/>
            <person name="Hopkinson B."/>
            <person name="Roe K."/>
            <person name="Barbeau K."/>
            <person name="Gaasterland T."/>
            <person name="Ferriera S."/>
            <person name="Johnson J."/>
            <person name="Kravitz S."/>
            <person name="Beeson K."/>
            <person name="Sutton G."/>
            <person name="Rogers Y.-H."/>
            <person name="Friedman R."/>
            <person name="Frazier M."/>
            <person name="Venter J.C."/>
        </authorList>
    </citation>
    <scope>NUCLEOTIDE SEQUENCE [LARGE SCALE GENOMIC DNA]</scope>
    <source>
        <strain evidence="9 10">ATCC 23134</strain>
    </source>
</reference>
<keyword evidence="3 5" id="KW-0689">Ribosomal protein</keyword>
<dbReference type="GO" id="GO:0008097">
    <property type="term" value="F:5S rRNA binding"/>
    <property type="evidence" value="ECO:0007669"/>
    <property type="project" value="InterPro"/>
</dbReference>
<name>A2A0I9_MICM2</name>
<evidence type="ECO:0000256" key="1">
    <source>
        <dbReference type="ARBA" id="ARBA00022730"/>
    </source>
</evidence>
<dbReference type="GO" id="GO:0003735">
    <property type="term" value="F:structural constituent of ribosome"/>
    <property type="evidence" value="ECO:0007669"/>
    <property type="project" value="InterPro"/>
</dbReference>